<dbReference type="Gene3D" id="3.10.20.310">
    <property type="entry name" value="membrane protein fhac"/>
    <property type="match status" value="1"/>
</dbReference>
<reference evidence="7" key="1">
    <citation type="submission" date="2024-07" db="EMBL/GenBank/DDBJ databases">
        <title>Complete genome sequence of Prevotella sp. YM-2024 GTC17253.</title>
        <authorList>
            <person name="Hayashi M."/>
            <person name="Muto Y."/>
            <person name="Tanaka K."/>
            <person name="Niwa H."/>
        </authorList>
    </citation>
    <scope>NUCLEOTIDE SEQUENCE</scope>
    <source>
        <strain evidence="7">GTC17253</strain>
    </source>
</reference>
<dbReference type="AlphaFoldDB" id="A0AB33IMF8"/>
<evidence type="ECO:0000259" key="6">
    <source>
        <dbReference type="Pfam" id="PF01103"/>
    </source>
</evidence>
<dbReference type="EMBL" id="AP035785">
    <property type="protein sequence ID" value="BFO70651.1"/>
    <property type="molecule type" value="Genomic_DNA"/>
</dbReference>
<dbReference type="InterPro" id="IPR000184">
    <property type="entry name" value="Bac_surfAg_D15"/>
</dbReference>
<evidence type="ECO:0000256" key="2">
    <source>
        <dbReference type="ARBA" id="ARBA00022692"/>
    </source>
</evidence>
<feature type="domain" description="Bacterial surface antigen (D15)" evidence="6">
    <location>
        <begin position="283"/>
        <end position="618"/>
    </location>
</feature>
<dbReference type="PANTHER" id="PTHR12815:SF47">
    <property type="entry name" value="TRANSLOCATION AND ASSEMBLY MODULE SUBUNIT TAMA"/>
    <property type="match status" value="1"/>
</dbReference>
<evidence type="ECO:0000256" key="5">
    <source>
        <dbReference type="ARBA" id="ARBA00023237"/>
    </source>
</evidence>
<keyword evidence="3" id="KW-0732">Signal</keyword>
<keyword evidence="4" id="KW-0472">Membrane</keyword>
<protein>
    <submittedName>
        <fullName evidence="7">BamA/TamA family outer membrane protein</fullName>
    </submittedName>
</protein>
<gene>
    <name evidence="7" type="ORF">GTC17253_06170</name>
</gene>
<keyword evidence="5" id="KW-0998">Cell outer membrane</keyword>
<evidence type="ECO:0000256" key="1">
    <source>
        <dbReference type="ARBA" id="ARBA00004370"/>
    </source>
</evidence>
<dbReference type="PANTHER" id="PTHR12815">
    <property type="entry name" value="SORTING AND ASSEMBLY MACHINERY SAMM50 PROTEIN FAMILY MEMBER"/>
    <property type="match status" value="1"/>
</dbReference>
<proteinExistence type="predicted"/>
<sequence>MQNMGYMHAQVDLKTSTKGKKMYVTYILTPGTPFYIRSLKYDIQDTLIADLLKSAPQKAQLKAGDRFTVDKLDQERRRITQFLMDRGYYRFHRDFIIYSADSARNSNDINITLHLLPYRENSKSPETQHKRYTIRNISYLSENEDGKLPLRKSVLENSTAMRVGEPYNYSKLQRTYNNFAKLQTVRYTNINFKEIPDSSWLDCDIKLSTNKPNTISFQPEGTNTAGDLGAAASLIYSDRNLFHGSELLTIQFRAAFEAITGLEGYQNQNYVEYNLETKLQFPRFVAPFLSNSFKRNSNATSELAVSYNLQNRPEFHRRVFTTAWRYRWNEPHHHLAYRLDILDLNYVHMPWISKTFKFNYLDSISNSILRYNYEDLFIMKIGMGVTYNDGINAIRANIETAGNLLNGVSHAIGSKKNAQGQYTLFNIAYAQYAKFDFDFTHLVQFDLHNQLALHFGLGIAWPYGNSSVLPFEKRYFSGGANSVRGWSVRELGPGKYKGTDGRIDFINQTGDMKLDMNVEYRTSLFWKFNGAIFVDAGNIWTLRNYAEQPGGQFKLNTFYQQIAVAYGLGLRLNFDYFILRFDMGMKAINPAYTTQAEHYAIFHPKWSRDFAFHFAVGFPF</sequence>
<keyword evidence="2" id="KW-0812">Transmembrane</keyword>
<accession>A0AB33IMF8</accession>
<organism evidence="7">
    <name type="scientific">Prevotella sp. GTC17253</name>
    <dbReference type="NCBI Taxonomy" id="3236793"/>
    <lineage>
        <taxon>Bacteria</taxon>
        <taxon>Pseudomonadati</taxon>
        <taxon>Bacteroidota</taxon>
        <taxon>Bacteroidia</taxon>
        <taxon>Bacteroidales</taxon>
        <taxon>Prevotellaceae</taxon>
        <taxon>Prevotella</taxon>
    </lineage>
</organism>
<comment type="subcellular location">
    <subcellularLocation>
        <location evidence="1">Membrane</location>
    </subcellularLocation>
</comment>
<dbReference type="GO" id="GO:0019867">
    <property type="term" value="C:outer membrane"/>
    <property type="evidence" value="ECO:0007669"/>
    <property type="project" value="InterPro"/>
</dbReference>
<evidence type="ECO:0000256" key="3">
    <source>
        <dbReference type="ARBA" id="ARBA00022729"/>
    </source>
</evidence>
<name>A0AB33IMF8_9BACT</name>
<dbReference type="InterPro" id="IPR039910">
    <property type="entry name" value="D15-like"/>
</dbReference>
<dbReference type="Gene3D" id="2.40.160.50">
    <property type="entry name" value="membrane protein fhac: a member of the omp85/tpsb transporter family"/>
    <property type="match status" value="1"/>
</dbReference>
<evidence type="ECO:0000256" key="4">
    <source>
        <dbReference type="ARBA" id="ARBA00023136"/>
    </source>
</evidence>
<dbReference type="Pfam" id="PF01103">
    <property type="entry name" value="Omp85"/>
    <property type="match status" value="1"/>
</dbReference>
<evidence type="ECO:0000313" key="7">
    <source>
        <dbReference type="EMBL" id="BFO70651.1"/>
    </source>
</evidence>